<comment type="caution">
    <text evidence="1">The sequence shown here is derived from an EMBL/GenBank/DDBJ whole genome shotgun (WGS) entry which is preliminary data.</text>
</comment>
<proteinExistence type="predicted"/>
<evidence type="ECO:0000313" key="2">
    <source>
        <dbReference type="Proteomes" id="UP001157418"/>
    </source>
</evidence>
<keyword evidence="2" id="KW-1185">Reference proteome</keyword>
<evidence type="ECO:0000313" key="1">
    <source>
        <dbReference type="EMBL" id="CAH1441191.1"/>
    </source>
</evidence>
<sequence length="130" mass="13443">MFRQGIRKSYIGDTRQSVNGSNNIVRGGGCINSYVGCSDVSGIDVNNNSKKYVTGNGYCIIKSNNETNIDSNNGYNNTIGSVSDNGNVNGSSDTNGVDNLPGSGNFGPIIISIGNKNGNGNVNGGDTGRK</sequence>
<accession>A0AAU9NTB8</accession>
<reference evidence="1 2" key="1">
    <citation type="submission" date="2022-01" db="EMBL/GenBank/DDBJ databases">
        <authorList>
            <person name="Xiong W."/>
            <person name="Schranz E."/>
        </authorList>
    </citation>
    <scope>NUCLEOTIDE SEQUENCE [LARGE SCALE GENOMIC DNA]</scope>
</reference>
<dbReference type="AlphaFoldDB" id="A0AAU9NTB8"/>
<protein>
    <submittedName>
        <fullName evidence="1">Uncharacterized protein</fullName>
    </submittedName>
</protein>
<name>A0AAU9NTB8_9ASTR</name>
<gene>
    <name evidence="1" type="ORF">LVIROSA_LOCUS27273</name>
</gene>
<dbReference type="Proteomes" id="UP001157418">
    <property type="component" value="Unassembled WGS sequence"/>
</dbReference>
<organism evidence="1 2">
    <name type="scientific">Lactuca virosa</name>
    <dbReference type="NCBI Taxonomy" id="75947"/>
    <lineage>
        <taxon>Eukaryota</taxon>
        <taxon>Viridiplantae</taxon>
        <taxon>Streptophyta</taxon>
        <taxon>Embryophyta</taxon>
        <taxon>Tracheophyta</taxon>
        <taxon>Spermatophyta</taxon>
        <taxon>Magnoliopsida</taxon>
        <taxon>eudicotyledons</taxon>
        <taxon>Gunneridae</taxon>
        <taxon>Pentapetalae</taxon>
        <taxon>asterids</taxon>
        <taxon>campanulids</taxon>
        <taxon>Asterales</taxon>
        <taxon>Asteraceae</taxon>
        <taxon>Cichorioideae</taxon>
        <taxon>Cichorieae</taxon>
        <taxon>Lactucinae</taxon>
        <taxon>Lactuca</taxon>
    </lineage>
</organism>
<dbReference type="EMBL" id="CAKMRJ010005412">
    <property type="protein sequence ID" value="CAH1441191.1"/>
    <property type="molecule type" value="Genomic_DNA"/>
</dbReference>